<dbReference type="AlphaFoldDB" id="A0A345H956"/>
<evidence type="ECO:0000256" key="1">
    <source>
        <dbReference type="SAM" id="SignalP"/>
    </source>
</evidence>
<proteinExistence type="predicted"/>
<dbReference type="PANTHER" id="PTHR38477:SF1">
    <property type="entry name" value="MUREIN L,D-TRANSPEPTIDASE CATALYTIC DOMAIN FAMILY PROTEIN"/>
    <property type="match status" value="1"/>
</dbReference>
<dbReference type="Pfam" id="PF13645">
    <property type="entry name" value="YkuD_2"/>
    <property type="match status" value="1"/>
</dbReference>
<feature type="signal peptide" evidence="1">
    <location>
        <begin position="1"/>
        <end position="16"/>
    </location>
</feature>
<dbReference type="InterPro" id="IPR032676">
    <property type="entry name" value="YkuD_2"/>
</dbReference>
<name>A0A345H956_9FLAO</name>
<dbReference type="Proteomes" id="UP000253951">
    <property type="component" value="Chromosome"/>
</dbReference>
<reference evidence="2 3" key="1">
    <citation type="submission" date="2018-07" db="EMBL/GenBank/DDBJ databases">
        <title>Complete genome sequence of Flavobacterium arcticum type strain SM1502T.</title>
        <authorList>
            <person name="Li Y."/>
            <person name="Li D.-D."/>
        </authorList>
    </citation>
    <scope>NUCLEOTIDE SEQUENCE [LARGE SCALE GENOMIC DNA]</scope>
    <source>
        <strain evidence="2 3">SM1502</strain>
    </source>
</reference>
<sequence>MIRITILLLFSFFSCADANKKETNQPIVEKDYSTTHAEALTFCKANNFCADYYFLIDMSIHSGKNRFYTYSFKENKIVDKKLVTHGSCDAYEPNSTKYQKAKYSNRAESHCSSKGKYKIGKRDYSSWGINVKYWLHGLEESNSNAKDRVVVLHSWDAVADVEIYPTYSPLSWGCPAVSNNFMKQLDAKLKQTDKPVLLWIID</sequence>
<dbReference type="KEGG" id="fat:DVK85_02280"/>
<dbReference type="EMBL" id="CP031188">
    <property type="protein sequence ID" value="AXG73116.1"/>
    <property type="molecule type" value="Genomic_DNA"/>
</dbReference>
<protein>
    <submittedName>
        <fullName evidence="2">Peptidase</fullName>
    </submittedName>
</protein>
<dbReference type="PROSITE" id="PS51257">
    <property type="entry name" value="PROKAR_LIPOPROTEIN"/>
    <property type="match status" value="1"/>
</dbReference>
<accession>A0A345H956</accession>
<dbReference type="PANTHER" id="PTHR38477">
    <property type="entry name" value="HYPOTHETICAL EXPORTED PROTEIN"/>
    <property type="match status" value="1"/>
</dbReference>
<dbReference type="OrthoDB" id="1247236at2"/>
<keyword evidence="3" id="KW-1185">Reference proteome</keyword>
<keyword evidence="1" id="KW-0732">Signal</keyword>
<dbReference type="RefSeq" id="WP_114676879.1">
    <property type="nucleotide sequence ID" value="NZ_CP031188.1"/>
</dbReference>
<evidence type="ECO:0000313" key="2">
    <source>
        <dbReference type="EMBL" id="AXG73116.1"/>
    </source>
</evidence>
<gene>
    <name evidence="2" type="ORF">DVK85_02280</name>
</gene>
<evidence type="ECO:0000313" key="3">
    <source>
        <dbReference type="Proteomes" id="UP000253951"/>
    </source>
</evidence>
<feature type="chain" id="PRO_5016591418" evidence="1">
    <location>
        <begin position="17"/>
        <end position="202"/>
    </location>
</feature>
<organism evidence="2 3">
    <name type="scientific">Flavobacterium arcticum</name>
    <dbReference type="NCBI Taxonomy" id="1784713"/>
    <lineage>
        <taxon>Bacteria</taxon>
        <taxon>Pseudomonadati</taxon>
        <taxon>Bacteroidota</taxon>
        <taxon>Flavobacteriia</taxon>
        <taxon>Flavobacteriales</taxon>
        <taxon>Flavobacteriaceae</taxon>
        <taxon>Flavobacterium</taxon>
    </lineage>
</organism>